<dbReference type="Pfam" id="PF02511">
    <property type="entry name" value="Thy1"/>
    <property type="match status" value="2"/>
</dbReference>
<evidence type="ECO:0000313" key="1">
    <source>
        <dbReference type="EMBL" id="OGZ70300.1"/>
    </source>
</evidence>
<comment type="caution">
    <text evidence="1">The sequence shown here is derived from an EMBL/GenBank/DDBJ whole genome shotgun (WGS) entry which is preliminary data.</text>
</comment>
<dbReference type="GO" id="GO:0004799">
    <property type="term" value="F:thymidylate synthase activity"/>
    <property type="evidence" value="ECO:0007669"/>
    <property type="project" value="TreeGrafter"/>
</dbReference>
<name>A0A1G2I7G2_9BACT</name>
<dbReference type="PANTHER" id="PTHR34934:SF1">
    <property type="entry name" value="FLAVIN-DEPENDENT THYMIDYLATE SYNTHASE"/>
    <property type="match status" value="1"/>
</dbReference>
<dbReference type="PANTHER" id="PTHR34934">
    <property type="entry name" value="FLAVIN-DEPENDENT THYMIDYLATE SYNTHASE"/>
    <property type="match status" value="1"/>
</dbReference>
<dbReference type="CDD" id="cd20175">
    <property type="entry name" value="ThyX"/>
    <property type="match status" value="1"/>
</dbReference>
<dbReference type="Proteomes" id="UP000179214">
    <property type="component" value="Unassembled WGS sequence"/>
</dbReference>
<protein>
    <recommendedName>
        <fullName evidence="3">Thymidylate synthase</fullName>
    </recommendedName>
</protein>
<dbReference type="AlphaFoldDB" id="A0A1G2I7G2"/>
<dbReference type="InterPro" id="IPR003669">
    <property type="entry name" value="Thymidylate_synthase_ThyX"/>
</dbReference>
<dbReference type="GO" id="GO:0006231">
    <property type="term" value="P:dTMP biosynthetic process"/>
    <property type="evidence" value="ECO:0007669"/>
    <property type="project" value="InterPro"/>
</dbReference>
<evidence type="ECO:0000313" key="2">
    <source>
        <dbReference type="Proteomes" id="UP000179214"/>
    </source>
</evidence>
<gene>
    <name evidence="1" type="ORF">A3F47_01700</name>
</gene>
<sequence>MELEKFAPVFEDLGFGDEDRYLISPFFTNLDQSVYSITFLPPELIGALCSRASRAKDDLRQAFLKEFIKPSLNLNEEELALKDPVQAQEIRKYGESLKALIEFFHKYPAELIFSNTKARDFYIKWLAQFGDDSIAQMAGTHLVYTGISQIAIKQIEDMRLGIAPIEKSTRYVDYSSKVSGSYRYYTDPTLEAMGLLQEYKSAMDNLFETYTFILEKYLEFLKGKYPSEEERTLKTKAFDTARLLLPVSTLSQVAFFANGQAFEYMINRGLDHKLGEIRWSSQRAMEELSKVIPAFLRRLETPDSKNYRDYMIQRGPKIQEALREIGFTRDVSENQRPVKLLEFDAEGEDKIIAGLIYGETHQAFDEVLGKVKKLSVVQKEKILEKVLSGRKAKYYKIPRAFENIYVRFEILMNIGAWRDLHRHRTQTQVRQRFTIENGFDIPDGLKEAGLDEKYIAATVRAEEVFKKITVVDPDMAQYCCTFGHRVRFTQYQNMRAFFWEAELRTTSQGHPDYRSIEQEKARQIQRIYPLISKYLMVDMNDYDFARRGDTKKIESKEQELKAFLNQSPSKV</sequence>
<dbReference type="EMBL" id="MHOV01000013">
    <property type="protein sequence ID" value="OGZ70300.1"/>
    <property type="molecule type" value="Genomic_DNA"/>
</dbReference>
<dbReference type="Gene3D" id="3.30.1360.170">
    <property type="match status" value="2"/>
</dbReference>
<dbReference type="InterPro" id="IPR036098">
    <property type="entry name" value="Thymidylate_synthase_ThyX_sf"/>
</dbReference>
<dbReference type="PROSITE" id="PS51331">
    <property type="entry name" value="THYX"/>
    <property type="match status" value="2"/>
</dbReference>
<dbReference type="GO" id="GO:0050797">
    <property type="term" value="F:thymidylate synthase (FAD) activity"/>
    <property type="evidence" value="ECO:0007669"/>
    <property type="project" value="InterPro"/>
</dbReference>
<dbReference type="SUPFAM" id="SSF69796">
    <property type="entry name" value="Thymidylate synthase-complementing protein Thy1"/>
    <property type="match status" value="2"/>
</dbReference>
<accession>A0A1G2I7G2</accession>
<proteinExistence type="predicted"/>
<reference evidence="1 2" key="1">
    <citation type="journal article" date="2016" name="Nat. Commun.">
        <title>Thousands of microbial genomes shed light on interconnected biogeochemical processes in an aquifer system.</title>
        <authorList>
            <person name="Anantharaman K."/>
            <person name="Brown C.T."/>
            <person name="Hug L.A."/>
            <person name="Sharon I."/>
            <person name="Castelle C.J."/>
            <person name="Probst A.J."/>
            <person name="Thomas B.C."/>
            <person name="Singh A."/>
            <person name="Wilkins M.J."/>
            <person name="Karaoz U."/>
            <person name="Brodie E.L."/>
            <person name="Williams K.H."/>
            <person name="Hubbard S.S."/>
            <person name="Banfield J.F."/>
        </authorList>
    </citation>
    <scope>NUCLEOTIDE SEQUENCE [LARGE SCALE GENOMIC DNA]</scope>
</reference>
<dbReference type="GO" id="GO:0070402">
    <property type="term" value="F:NADPH binding"/>
    <property type="evidence" value="ECO:0007669"/>
    <property type="project" value="TreeGrafter"/>
</dbReference>
<evidence type="ECO:0008006" key="3">
    <source>
        <dbReference type="Google" id="ProtNLM"/>
    </source>
</evidence>
<organism evidence="1 2">
    <name type="scientific">Candidatus Staskawiczbacteria bacterium RIFCSPHIGHO2_12_FULL_38_11</name>
    <dbReference type="NCBI Taxonomy" id="1802209"/>
    <lineage>
        <taxon>Bacteria</taxon>
        <taxon>Candidatus Staskawicziibacteriota</taxon>
    </lineage>
</organism>
<dbReference type="GO" id="GO:0050660">
    <property type="term" value="F:flavin adenine dinucleotide binding"/>
    <property type="evidence" value="ECO:0007669"/>
    <property type="project" value="InterPro"/>
</dbReference>